<proteinExistence type="predicted"/>
<dbReference type="Proteomes" id="UP000292927">
    <property type="component" value="Unassembled WGS sequence"/>
</dbReference>
<name>A0A4Q7PKP4_9FIRM</name>
<dbReference type="EMBL" id="SGXF01000002">
    <property type="protein sequence ID" value="RZT00857.1"/>
    <property type="molecule type" value="Genomic_DNA"/>
</dbReference>
<keyword evidence="2" id="KW-1185">Reference proteome</keyword>
<accession>A0A4Q7PKP4</accession>
<organism evidence="1 2">
    <name type="scientific">Cuneatibacter caecimuris</name>
    <dbReference type="NCBI Taxonomy" id="1796618"/>
    <lineage>
        <taxon>Bacteria</taxon>
        <taxon>Bacillati</taxon>
        <taxon>Bacillota</taxon>
        <taxon>Clostridia</taxon>
        <taxon>Lachnospirales</taxon>
        <taxon>Lachnospiraceae</taxon>
        <taxon>Cuneatibacter</taxon>
    </lineage>
</organism>
<sequence length="248" mass="28412">MLENILDDINRNLFHIDAVEKITNGYTENDLKADPKLIKKWIIALKNSGQEEQFWNAVIPIMTEDSFSEDSLDYFLSHKVGCISLAHKNLPDKWLKKLIVFDDAALYRLAVRYYTDESIPGSKFIEAAQKYIINSLNLFSYLNELYPSTKQRMLLYLGRQSSDNSVSAYAAGYLESLRLRYVDESEELQRAYQKAGDNDAILFALAENIFTPQSILQDLGRTAKIKNASKIRVAANETIRLLKMINPQ</sequence>
<evidence type="ECO:0000313" key="1">
    <source>
        <dbReference type="EMBL" id="RZT00857.1"/>
    </source>
</evidence>
<gene>
    <name evidence="1" type="ORF">EV209_1289</name>
</gene>
<comment type="caution">
    <text evidence="1">The sequence shown here is derived from an EMBL/GenBank/DDBJ whole genome shotgun (WGS) entry which is preliminary data.</text>
</comment>
<evidence type="ECO:0000313" key="2">
    <source>
        <dbReference type="Proteomes" id="UP000292927"/>
    </source>
</evidence>
<reference evidence="1 2" key="1">
    <citation type="submission" date="2019-02" db="EMBL/GenBank/DDBJ databases">
        <title>Genomic Encyclopedia of Type Strains, Phase IV (KMG-IV): sequencing the most valuable type-strain genomes for metagenomic binning, comparative biology and taxonomic classification.</title>
        <authorList>
            <person name="Goeker M."/>
        </authorList>
    </citation>
    <scope>NUCLEOTIDE SEQUENCE [LARGE SCALE GENOMIC DNA]</scope>
    <source>
        <strain evidence="1 2">DSM 29486</strain>
    </source>
</reference>
<protein>
    <submittedName>
        <fullName evidence="1">Uncharacterized protein</fullName>
    </submittedName>
</protein>
<dbReference type="AlphaFoldDB" id="A0A4Q7PKP4"/>